<dbReference type="GeneID" id="25254224"/>
<dbReference type="EMBL" id="HG673790">
    <property type="protein sequence ID" value="CDJ37892.1"/>
    <property type="molecule type" value="Genomic_DNA"/>
</dbReference>
<evidence type="ECO:0000313" key="2">
    <source>
        <dbReference type="Proteomes" id="UP000030747"/>
    </source>
</evidence>
<dbReference type="VEuPathDB" id="ToxoDB:ETH_00025570"/>
<proteinExistence type="predicted"/>
<protein>
    <submittedName>
        <fullName evidence="1">Uncharacterized protein</fullName>
    </submittedName>
</protein>
<accession>U6KNQ7</accession>
<dbReference type="Proteomes" id="UP000030747">
    <property type="component" value="Unassembled WGS sequence"/>
</dbReference>
<organism evidence="1 2">
    <name type="scientific">Eimeria tenella</name>
    <name type="common">Coccidian parasite</name>
    <dbReference type="NCBI Taxonomy" id="5802"/>
    <lineage>
        <taxon>Eukaryota</taxon>
        <taxon>Sar</taxon>
        <taxon>Alveolata</taxon>
        <taxon>Apicomplexa</taxon>
        <taxon>Conoidasida</taxon>
        <taxon>Coccidia</taxon>
        <taxon>Eucoccidiorida</taxon>
        <taxon>Eimeriorina</taxon>
        <taxon>Eimeriidae</taxon>
        <taxon>Eimeria</taxon>
    </lineage>
</organism>
<dbReference type="RefSeq" id="XP_013228730.1">
    <property type="nucleotide sequence ID" value="XM_013373276.1"/>
</dbReference>
<dbReference type="VEuPathDB" id="ToxoDB:ETH2_0534000"/>
<dbReference type="OMA" id="YLITDMK"/>
<gene>
    <name evidence="1" type="ORF">ETH_00025570</name>
</gene>
<reference evidence="1" key="1">
    <citation type="submission" date="2013-10" db="EMBL/GenBank/DDBJ databases">
        <title>Genomic analysis of the causative agents of coccidiosis in chickens.</title>
        <authorList>
            <person name="Reid A.J."/>
            <person name="Blake D."/>
            <person name="Billington K."/>
            <person name="Browne H."/>
            <person name="Dunn M."/>
            <person name="Hung S."/>
            <person name="Kawahara F."/>
            <person name="Miranda-Saavedra D."/>
            <person name="Mourier T."/>
            <person name="Nagra H."/>
            <person name="Otto T.D."/>
            <person name="Rawlings N."/>
            <person name="Sanchez A."/>
            <person name="Sanders M."/>
            <person name="Subramaniam C."/>
            <person name="Tay Y."/>
            <person name="Dear P."/>
            <person name="Doerig C."/>
            <person name="Gruber A."/>
            <person name="Parkinson J."/>
            <person name="Shirley M."/>
            <person name="Wan K.L."/>
            <person name="Berriman M."/>
            <person name="Tomley F."/>
            <person name="Pain A."/>
        </authorList>
    </citation>
    <scope>NUCLEOTIDE SEQUENCE [LARGE SCALE GENOMIC DNA]</scope>
    <source>
        <strain evidence="1">Houghton</strain>
    </source>
</reference>
<dbReference type="AlphaFoldDB" id="U6KNQ7"/>
<dbReference type="OrthoDB" id="346761at2759"/>
<name>U6KNQ7_EIMTE</name>
<reference evidence="1" key="2">
    <citation type="submission" date="2013-10" db="EMBL/GenBank/DDBJ databases">
        <authorList>
            <person name="Aslett M."/>
        </authorList>
    </citation>
    <scope>NUCLEOTIDE SEQUENCE [LARGE SCALE GENOMIC DNA]</scope>
    <source>
        <strain evidence="1">Houghton</strain>
    </source>
</reference>
<sequence length="115" mass="12546">MAPVRAAVRPVTASGLEEFKDLALPLDVHVLQHDEDTETVYVTVPNESAIAALEQLPGYSVSRLAAETQQQQQQQQQTTVADAAADSYRVHTTTGGPRRKVLPSGDLFYLITDIK</sequence>
<keyword evidence="2" id="KW-1185">Reference proteome</keyword>
<evidence type="ECO:0000313" key="1">
    <source>
        <dbReference type="EMBL" id="CDJ37892.1"/>
    </source>
</evidence>